<feature type="domain" description="Peptidase M1 membrane alanine aminopeptidase" evidence="12">
    <location>
        <begin position="267"/>
        <end position="476"/>
    </location>
</feature>
<dbReference type="Gene3D" id="1.10.390.10">
    <property type="entry name" value="Neutral Protease Domain 2"/>
    <property type="match status" value="1"/>
</dbReference>
<feature type="domain" description="ERAP1-like C-terminal" evidence="13">
    <location>
        <begin position="567"/>
        <end position="882"/>
    </location>
</feature>
<evidence type="ECO:0000259" key="12">
    <source>
        <dbReference type="Pfam" id="PF01433"/>
    </source>
</evidence>
<dbReference type="InterPro" id="IPR027268">
    <property type="entry name" value="Peptidase_M4/M1_CTD_sf"/>
</dbReference>
<feature type="region of interest" description="Disordered" evidence="10">
    <location>
        <begin position="24"/>
        <end position="48"/>
    </location>
</feature>
<name>A0ABZ2KN15_9BACT</name>
<keyword evidence="5 9" id="KW-0479">Metal-binding</keyword>
<evidence type="ECO:0000313" key="15">
    <source>
        <dbReference type="EMBL" id="WXA99914.1"/>
    </source>
</evidence>
<dbReference type="Gene3D" id="1.25.50.20">
    <property type="match status" value="1"/>
</dbReference>
<feature type="compositionally biased region" description="Low complexity" evidence="10">
    <location>
        <begin position="24"/>
        <end position="34"/>
    </location>
</feature>
<gene>
    <name evidence="15" type="ORF">LZC95_24250</name>
</gene>
<evidence type="ECO:0000256" key="10">
    <source>
        <dbReference type="SAM" id="MobiDB-lite"/>
    </source>
</evidence>
<dbReference type="InterPro" id="IPR014782">
    <property type="entry name" value="Peptidase_M1_dom"/>
</dbReference>
<evidence type="ECO:0000259" key="13">
    <source>
        <dbReference type="Pfam" id="PF11838"/>
    </source>
</evidence>
<dbReference type="Proteomes" id="UP001379533">
    <property type="component" value="Chromosome"/>
</dbReference>
<keyword evidence="7 9" id="KW-0862">Zinc</keyword>
<reference evidence="15 16" key="1">
    <citation type="submission" date="2021-12" db="EMBL/GenBank/DDBJ databases">
        <title>Discovery of the Pendulisporaceae a myxobacterial family with distinct sporulation behavior and unique specialized metabolism.</title>
        <authorList>
            <person name="Garcia R."/>
            <person name="Popoff A."/>
            <person name="Bader C.D."/>
            <person name="Loehr J."/>
            <person name="Walesch S."/>
            <person name="Walt C."/>
            <person name="Boldt J."/>
            <person name="Bunk B."/>
            <person name="Haeckl F.J.F.P.J."/>
            <person name="Gunesch A.P."/>
            <person name="Birkelbach J."/>
            <person name="Nuebel U."/>
            <person name="Pietschmann T."/>
            <person name="Bach T."/>
            <person name="Mueller R."/>
        </authorList>
    </citation>
    <scope>NUCLEOTIDE SEQUENCE [LARGE SCALE GENOMIC DNA]</scope>
    <source>
        <strain evidence="15 16">MSr12523</strain>
    </source>
</reference>
<dbReference type="PANTHER" id="PTHR11533">
    <property type="entry name" value="PROTEASE M1 ZINC METALLOPROTEASE"/>
    <property type="match status" value="1"/>
</dbReference>
<dbReference type="CDD" id="cd09601">
    <property type="entry name" value="M1_APN-Q_like"/>
    <property type="match status" value="1"/>
</dbReference>
<accession>A0ABZ2KN15</accession>
<dbReference type="InterPro" id="IPR045357">
    <property type="entry name" value="Aminopeptidase_N-like_N"/>
</dbReference>
<dbReference type="PANTHER" id="PTHR11533:SF174">
    <property type="entry name" value="PUROMYCIN-SENSITIVE AMINOPEPTIDASE-RELATED"/>
    <property type="match status" value="1"/>
</dbReference>
<dbReference type="InterPro" id="IPR034016">
    <property type="entry name" value="M1_APN-typ"/>
</dbReference>
<evidence type="ECO:0000256" key="2">
    <source>
        <dbReference type="ARBA" id="ARBA00010136"/>
    </source>
</evidence>
<evidence type="ECO:0000259" key="14">
    <source>
        <dbReference type="Pfam" id="PF17900"/>
    </source>
</evidence>
<proteinExistence type="inferred from homology"/>
<evidence type="ECO:0000256" key="3">
    <source>
        <dbReference type="ARBA" id="ARBA00022438"/>
    </source>
</evidence>
<evidence type="ECO:0000256" key="9">
    <source>
        <dbReference type="RuleBase" id="RU364040"/>
    </source>
</evidence>
<dbReference type="SUPFAM" id="SSF63737">
    <property type="entry name" value="Leukotriene A4 hydrolase N-terminal domain"/>
    <property type="match status" value="1"/>
</dbReference>
<comment type="similarity">
    <text evidence="2 9">Belongs to the peptidase M1 family.</text>
</comment>
<dbReference type="EMBL" id="CP089982">
    <property type="protein sequence ID" value="WXA99914.1"/>
    <property type="molecule type" value="Genomic_DNA"/>
</dbReference>
<keyword evidence="16" id="KW-1185">Reference proteome</keyword>
<dbReference type="InterPro" id="IPR042097">
    <property type="entry name" value="Aminopeptidase_N-like_N_sf"/>
</dbReference>
<dbReference type="Gene3D" id="2.60.40.1910">
    <property type="match status" value="1"/>
</dbReference>
<dbReference type="InterPro" id="IPR024571">
    <property type="entry name" value="ERAP1-like_C_dom"/>
</dbReference>
<evidence type="ECO:0000313" key="16">
    <source>
        <dbReference type="Proteomes" id="UP001379533"/>
    </source>
</evidence>
<dbReference type="RefSeq" id="WP_394850556.1">
    <property type="nucleotide sequence ID" value="NZ_CP089982.1"/>
</dbReference>
<keyword evidence="8 9" id="KW-0482">Metalloprotease</keyword>
<protein>
    <recommendedName>
        <fullName evidence="9">Aminopeptidase</fullName>
        <ecNumber evidence="9">3.4.11.-</ecNumber>
    </recommendedName>
</protein>
<evidence type="ECO:0000256" key="7">
    <source>
        <dbReference type="ARBA" id="ARBA00022833"/>
    </source>
</evidence>
<feature type="signal peptide" evidence="11">
    <location>
        <begin position="1"/>
        <end position="22"/>
    </location>
</feature>
<keyword evidence="4 9" id="KW-0645">Protease</keyword>
<dbReference type="InterPro" id="IPR001930">
    <property type="entry name" value="Peptidase_M1"/>
</dbReference>
<comment type="catalytic activity">
    <reaction evidence="1">
        <text>Release of an N-terminal amino acid, Xaa-|-Yaa- from a peptide, amide or arylamide. Xaa is preferably Ala, but may be most amino acids including Pro (slow action). When a terminal hydrophobic residue is followed by a prolyl residue, the two may be released as an intact Xaa-Pro dipeptide.</text>
        <dbReference type="EC" id="3.4.11.2"/>
    </reaction>
</comment>
<evidence type="ECO:0000256" key="1">
    <source>
        <dbReference type="ARBA" id="ARBA00000098"/>
    </source>
</evidence>
<dbReference type="SUPFAM" id="SSF55486">
    <property type="entry name" value="Metalloproteases ('zincins'), catalytic domain"/>
    <property type="match status" value="1"/>
</dbReference>
<feature type="chain" id="PRO_5045191802" description="Aminopeptidase" evidence="11">
    <location>
        <begin position="23"/>
        <end position="904"/>
    </location>
</feature>
<dbReference type="Pfam" id="PF17900">
    <property type="entry name" value="Peptidase_M1_N"/>
    <property type="match status" value="1"/>
</dbReference>
<dbReference type="Gene3D" id="2.60.40.1730">
    <property type="entry name" value="tricorn interacting facor f3 domain"/>
    <property type="match status" value="1"/>
</dbReference>
<evidence type="ECO:0000256" key="11">
    <source>
        <dbReference type="SAM" id="SignalP"/>
    </source>
</evidence>
<evidence type="ECO:0000256" key="8">
    <source>
        <dbReference type="ARBA" id="ARBA00023049"/>
    </source>
</evidence>
<feature type="domain" description="Aminopeptidase N-like N-terminal" evidence="14">
    <location>
        <begin position="59"/>
        <end position="230"/>
    </location>
</feature>
<keyword evidence="11" id="KW-0732">Signal</keyword>
<dbReference type="InterPro" id="IPR050344">
    <property type="entry name" value="Peptidase_M1_aminopeptidases"/>
</dbReference>
<keyword evidence="6 9" id="KW-0378">Hydrolase</keyword>
<comment type="cofactor">
    <cofactor evidence="9">
        <name>Zn(2+)</name>
        <dbReference type="ChEBI" id="CHEBI:29105"/>
    </cofactor>
    <text evidence="9">Binds 1 zinc ion per subunit.</text>
</comment>
<evidence type="ECO:0000256" key="6">
    <source>
        <dbReference type="ARBA" id="ARBA00022801"/>
    </source>
</evidence>
<evidence type="ECO:0000256" key="4">
    <source>
        <dbReference type="ARBA" id="ARBA00022670"/>
    </source>
</evidence>
<dbReference type="EC" id="3.4.11.-" evidence="9"/>
<organism evidence="15 16">
    <name type="scientific">Pendulispora brunnea</name>
    <dbReference type="NCBI Taxonomy" id="2905690"/>
    <lineage>
        <taxon>Bacteria</taxon>
        <taxon>Pseudomonadati</taxon>
        <taxon>Myxococcota</taxon>
        <taxon>Myxococcia</taxon>
        <taxon>Myxococcales</taxon>
        <taxon>Sorangiineae</taxon>
        <taxon>Pendulisporaceae</taxon>
        <taxon>Pendulispora</taxon>
    </lineage>
</organism>
<feature type="compositionally biased region" description="Pro residues" evidence="10">
    <location>
        <begin position="35"/>
        <end position="47"/>
    </location>
</feature>
<evidence type="ECO:0000256" key="5">
    <source>
        <dbReference type="ARBA" id="ARBA00022723"/>
    </source>
</evidence>
<keyword evidence="3 9" id="KW-0031">Aminopeptidase</keyword>
<dbReference type="Pfam" id="PF11838">
    <property type="entry name" value="ERAP1_C"/>
    <property type="match status" value="1"/>
</dbReference>
<dbReference type="PROSITE" id="PS51257">
    <property type="entry name" value="PROKAR_LIPOPROTEIN"/>
    <property type="match status" value="1"/>
</dbReference>
<dbReference type="Pfam" id="PF01433">
    <property type="entry name" value="Peptidase_M1"/>
    <property type="match status" value="1"/>
</dbReference>
<sequence>MQKLGISLFGISLAIVGCQAHDATTPPAATSPTAAQPPVPQAKPAPKAPTLRLAETIRPTSYDVALAVVPTSQRFDGHITIAIDLSAPSDVVWLNAAGLEVRSATVDGAPANVLPGGDDFVGIQPQKPLAAGKATLVLDYAGEISRKSSNGLFSQKEGENWYVFTHFEPLDARRVFPCFDEPSFKVPWKIRLKVKRDHMALANTPAVSEKVEGDYKVVQFAETKPLPSYLIALGVGPFDAVDAGPAGKNRTPVRVIVPHGRGAEARFAKEVSPQVLNELEAYFGIPYPYEKLDVIDVPMIGGAMENPGLITFSQRLILSPPNQETTRFRRAYTGVATHEFAHQWFGDLVTTAWWDDIWLNEAFATWMTSYILEKWKPEWNEKSDRVRTTAHAMRADSLISARKIRQPIVTKDDAANAFDDITYRKGAAVIRMFESWVGPEVFRTGVKRYLAQYSHNVATADQFLGAVFQGEQAPVAKAFGTFLNQPGVPLVSASLKCDAGSPPKLALSQERYLPLGSEGSADQKWQVPVCAKYPATKKGGGDAVACTLLTESRGELALSEATSCPAWANVNADARGYYQVRYEGDLLQKLLADGAKKSLTAPEKVSLLYDLGALVQNGKVSYADVLAAVPKLANDPSRSVALATVELVAGLRDSEMFPAELRPAYARFIRETYGVRAAKLGFAARPGEDDETRLLRQSLVSLVADQGEDATLRAQAKKLTVRWLDERKGIDADMVETVLGIAAKAGDRALFDRALAAARKTTDRRERNQILAAIGQFRDPDVVRAALPLTLSEDFDARESSALLWGAVGSPATRQLAYDFVKQNFDSLTARLPRDAGAHLARIGGAFCDDAHRADVETFFRERSTRYTGGPRILAQTVESVKLCTAYRTVQAPNVTNFLQKRKL</sequence>
<dbReference type="PRINTS" id="PR00756">
    <property type="entry name" value="ALADIPTASE"/>
</dbReference>